<sequence length="206" mass="22738">MAPRGRTKEKPGHGRGRTGVRPSRRREEGRRDSRQKGGRMTAAEPAGDWDARGTQRSKHRRINRPAVRAREVPEGRTSTRWRRDARAKRVNINAGRAAVEKTQAETTDEGKEARWLCGWRTRVAEGSAASALSFRLALEGERRWRKGGRSAACCQAGLWSCVVAGCRVIRHGGRDNAKSSGTGSGWRSLDGGRAWFNVGAVPGQRD</sequence>
<dbReference type="EMBL" id="CAEX01008057">
    <property type="protein sequence ID" value="CCD21657.1"/>
    <property type="molecule type" value="Genomic_DNA"/>
</dbReference>
<organism evidence="2 3">
    <name type="scientific">Trypanosoma vivax (strain Y486)</name>
    <dbReference type="NCBI Taxonomy" id="1055687"/>
    <lineage>
        <taxon>Eukaryota</taxon>
        <taxon>Discoba</taxon>
        <taxon>Euglenozoa</taxon>
        <taxon>Kinetoplastea</taxon>
        <taxon>Metakinetoplastina</taxon>
        <taxon>Trypanosomatida</taxon>
        <taxon>Trypanosomatidae</taxon>
        <taxon>Trypanosoma</taxon>
        <taxon>Duttonella</taxon>
    </lineage>
</organism>
<dbReference type="Proteomes" id="UP000009027">
    <property type="component" value="Unassembled WGS sequence"/>
</dbReference>
<evidence type="ECO:0000313" key="3">
    <source>
        <dbReference type="Proteomes" id="UP000009027"/>
    </source>
</evidence>
<dbReference type="VEuPathDB" id="TriTrypDB:TvY486_0045780"/>
<protein>
    <submittedName>
        <fullName evidence="2">Uncharacterized protein</fullName>
    </submittedName>
</protein>
<name>F9WVP9_TRYVY</name>
<proteinExistence type="predicted"/>
<evidence type="ECO:0000256" key="1">
    <source>
        <dbReference type="SAM" id="MobiDB-lite"/>
    </source>
</evidence>
<evidence type="ECO:0000313" key="2">
    <source>
        <dbReference type="EMBL" id="CCD21657.1"/>
    </source>
</evidence>
<feature type="compositionally biased region" description="Basic and acidic residues" evidence="1">
    <location>
        <begin position="1"/>
        <end position="12"/>
    </location>
</feature>
<dbReference type="AlphaFoldDB" id="F9WVP9"/>
<keyword evidence="3" id="KW-1185">Reference proteome</keyword>
<reference evidence="2 3" key="1">
    <citation type="journal article" date="2012" name="Proc. Natl. Acad. Sci. U.S.A.">
        <title>Antigenic diversity is generated by distinct evolutionary mechanisms in African trypanosome species.</title>
        <authorList>
            <person name="Jackson A.P."/>
            <person name="Berry A."/>
            <person name="Aslett M."/>
            <person name="Allison H.C."/>
            <person name="Burton P."/>
            <person name="Vavrova-Anderson J."/>
            <person name="Brown R."/>
            <person name="Browne H."/>
            <person name="Corton N."/>
            <person name="Hauser H."/>
            <person name="Gamble J."/>
            <person name="Gilderthorp R."/>
            <person name="Marcello L."/>
            <person name="McQuillan J."/>
            <person name="Otto T.D."/>
            <person name="Quail M.A."/>
            <person name="Sanders M.J."/>
            <person name="van Tonder A."/>
            <person name="Ginger M.L."/>
            <person name="Field M.C."/>
            <person name="Barry J.D."/>
            <person name="Hertz-Fowler C."/>
            <person name="Berriman M."/>
        </authorList>
    </citation>
    <scope>NUCLEOTIDE SEQUENCE</scope>
    <source>
        <strain evidence="2 3">Y486</strain>
    </source>
</reference>
<feature type="compositionally biased region" description="Basic and acidic residues" evidence="1">
    <location>
        <begin position="25"/>
        <end position="35"/>
    </location>
</feature>
<accession>F9WVP9</accession>
<feature type="compositionally biased region" description="Basic residues" evidence="1">
    <location>
        <begin position="13"/>
        <end position="24"/>
    </location>
</feature>
<gene>
    <name evidence="2" type="ORF">TvY486_0045780</name>
</gene>
<feature type="region of interest" description="Disordered" evidence="1">
    <location>
        <begin position="1"/>
        <end position="81"/>
    </location>
</feature>